<dbReference type="InterPro" id="IPR011642">
    <property type="entry name" value="Gate_dom"/>
</dbReference>
<keyword evidence="1" id="KW-1133">Transmembrane helix</keyword>
<evidence type="ECO:0000256" key="1">
    <source>
        <dbReference type="SAM" id="Phobius"/>
    </source>
</evidence>
<feature type="transmembrane region" description="Helical" evidence="1">
    <location>
        <begin position="133"/>
        <end position="157"/>
    </location>
</feature>
<proteinExistence type="predicted"/>
<feature type="transmembrane region" description="Helical" evidence="1">
    <location>
        <begin position="178"/>
        <end position="196"/>
    </location>
</feature>
<evidence type="ECO:0000259" key="2">
    <source>
        <dbReference type="Pfam" id="PF07670"/>
    </source>
</evidence>
<gene>
    <name evidence="3" type="ORF">D9X91_10590</name>
</gene>
<organism evidence="3 4">
    <name type="scientific">Falsibacillus albus</name>
    <dbReference type="NCBI Taxonomy" id="2478915"/>
    <lineage>
        <taxon>Bacteria</taxon>
        <taxon>Bacillati</taxon>
        <taxon>Bacillota</taxon>
        <taxon>Bacilli</taxon>
        <taxon>Bacillales</taxon>
        <taxon>Bacillaceae</taxon>
        <taxon>Falsibacillus</taxon>
    </lineage>
</organism>
<dbReference type="Proteomes" id="UP000276770">
    <property type="component" value="Unassembled WGS sequence"/>
</dbReference>
<evidence type="ECO:0000313" key="4">
    <source>
        <dbReference type="Proteomes" id="UP000276770"/>
    </source>
</evidence>
<feature type="transmembrane region" description="Helical" evidence="1">
    <location>
        <begin position="387"/>
        <end position="412"/>
    </location>
</feature>
<accession>A0A3L7K430</accession>
<dbReference type="OrthoDB" id="1633380at2"/>
<keyword evidence="4" id="KW-1185">Reference proteome</keyword>
<keyword evidence="1" id="KW-0472">Membrane</keyword>
<feature type="domain" description="Nucleoside transporter/FeoB GTPase Gate" evidence="2">
    <location>
        <begin position="135"/>
        <end position="235"/>
    </location>
</feature>
<name>A0A3L7K430_9BACI</name>
<feature type="transmembrane region" description="Helical" evidence="1">
    <location>
        <begin position="95"/>
        <end position="113"/>
    </location>
</feature>
<feature type="transmembrane region" description="Helical" evidence="1">
    <location>
        <begin position="211"/>
        <end position="230"/>
    </location>
</feature>
<feature type="transmembrane region" description="Helical" evidence="1">
    <location>
        <begin position="424"/>
        <end position="445"/>
    </location>
</feature>
<evidence type="ECO:0000313" key="3">
    <source>
        <dbReference type="EMBL" id="RLQ95472.1"/>
    </source>
</evidence>
<comment type="caution">
    <text evidence="3">The sequence shown here is derived from an EMBL/GenBank/DDBJ whole genome shotgun (WGS) entry which is preliminary data.</text>
</comment>
<keyword evidence="1" id="KW-0812">Transmembrane</keyword>
<feature type="transmembrane region" description="Helical" evidence="1">
    <location>
        <begin position="242"/>
        <end position="261"/>
    </location>
</feature>
<dbReference type="RefSeq" id="WP_121680587.1">
    <property type="nucleotide sequence ID" value="NZ_RCVZ01000006.1"/>
</dbReference>
<feature type="transmembrane region" description="Helical" evidence="1">
    <location>
        <begin position="325"/>
        <end position="350"/>
    </location>
</feature>
<feature type="transmembrane region" description="Helical" evidence="1">
    <location>
        <begin position="63"/>
        <end position="83"/>
    </location>
</feature>
<protein>
    <submittedName>
        <fullName evidence="3">YjiH family protein</fullName>
    </submittedName>
</protein>
<dbReference type="EMBL" id="RCVZ01000006">
    <property type="protein sequence ID" value="RLQ95472.1"/>
    <property type="molecule type" value="Genomic_DNA"/>
</dbReference>
<reference evidence="3 4" key="1">
    <citation type="submission" date="2018-10" db="EMBL/GenBank/DDBJ databases">
        <title>Falsibacillus sp. genome draft.</title>
        <authorList>
            <person name="Shi S."/>
        </authorList>
    </citation>
    <scope>NUCLEOTIDE SEQUENCE [LARGE SCALE GENOMIC DNA]</scope>
    <source>
        <strain evidence="3 4">GY 10110</strain>
    </source>
</reference>
<sequence length="446" mass="48769">MENAVLKQKQDPKISTPRSSAKNTAKFLIYSGIGIFMFFIPITINGASSILLDHIVSAIRNEVPAVVSYYALLVILAGAIYPFAAKTWKKNKVNVVFSILKILGFVTGSMIVFNIGPKWLFDPDMGPFLFDKLVIAVGLLVPIGSIFLALLVGYGLLEFIGILMQPVMKPVWKTPGRSAIDAVASFVGSYSIGLLITNRVFKEGKYSIKEAAIIATGFSTVSATFMIVVAKTLGLMDIWNTYFWTTLIVTFLVTALTVRIWPLKSMSEEFFDGKGSPEEPVSGSRFRTAWKAAMETAENSPNLFLNIWINLKDGFIMTMSILPSIMSVGLLGLVLAEYTPVFDVIGYIFYPFTALMKVPEPMLAAKASAVSIAEMFLPALLVTKAALATKFVIAVVSVSAIIFFSALVPCILSTDIPITLPKLIVIWVERTILTILIVTPIAYILL</sequence>
<dbReference type="Pfam" id="PF07670">
    <property type="entry name" value="Gate"/>
    <property type="match status" value="1"/>
</dbReference>
<feature type="transmembrane region" description="Helical" evidence="1">
    <location>
        <begin position="27"/>
        <end position="51"/>
    </location>
</feature>
<dbReference type="AlphaFoldDB" id="A0A3L7K430"/>